<dbReference type="OrthoDB" id="5845122at2"/>
<protein>
    <recommendedName>
        <fullName evidence="2">SLH domain-containing protein</fullName>
    </recommendedName>
</protein>
<keyword evidence="4" id="KW-1185">Reference proteome</keyword>
<evidence type="ECO:0000313" key="4">
    <source>
        <dbReference type="Proteomes" id="UP000078454"/>
    </source>
</evidence>
<proteinExistence type="predicted"/>
<dbReference type="PANTHER" id="PTHR43308:SF5">
    <property type="entry name" value="S-LAYER PROTEIN _ PEPTIDOGLYCAN ENDO-BETA-N-ACETYLGLUCOSAMINIDASE"/>
    <property type="match status" value="1"/>
</dbReference>
<dbReference type="Proteomes" id="UP000078454">
    <property type="component" value="Unassembled WGS sequence"/>
</dbReference>
<dbReference type="InterPro" id="IPR051465">
    <property type="entry name" value="Cell_Envelope_Struct_Comp"/>
</dbReference>
<accession>A0A198AD32</accession>
<dbReference type="PROSITE" id="PS51272">
    <property type="entry name" value="SLH"/>
    <property type="match status" value="3"/>
</dbReference>
<gene>
    <name evidence="3" type="ORF">A8708_27120</name>
</gene>
<reference evidence="3 4" key="1">
    <citation type="submission" date="2016-05" db="EMBL/GenBank/DDBJ databases">
        <title>Paenibacillus sp. 1ZS3-15 nov., isolated from the rhizosphere soil.</title>
        <authorList>
            <person name="Zhang X.X."/>
            <person name="Zhang J."/>
        </authorList>
    </citation>
    <scope>NUCLEOTIDE SEQUENCE [LARGE SCALE GENOMIC DNA]</scope>
    <source>
        <strain evidence="3 4">1ZS3-15</strain>
    </source>
</reference>
<comment type="caution">
    <text evidence="3">The sequence shown here is derived from an EMBL/GenBank/DDBJ whole genome shotgun (WGS) entry which is preliminary data.</text>
</comment>
<dbReference type="EMBL" id="LYPB01000060">
    <property type="protein sequence ID" value="OAS19005.1"/>
    <property type="molecule type" value="Genomic_DNA"/>
</dbReference>
<dbReference type="Pfam" id="PF00395">
    <property type="entry name" value="SLH"/>
    <property type="match status" value="2"/>
</dbReference>
<feature type="domain" description="SLH" evidence="2">
    <location>
        <begin position="189"/>
        <end position="252"/>
    </location>
</feature>
<dbReference type="RefSeq" id="WP_068663828.1">
    <property type="nucleotide sequence ID" value="NZ_LYPB01000060.1"/>
</dbReference>
<organism evidence="3 4">
    <name type="scientific">Paenibacillus oryzisoli</name>
    <dbReference type="NCBI Taxonomy" id="1850517"/>
    <lineage>
        <taxon>Bacteria</taxon>
        <taxon>Bacillati</taxon>
        <taxon>Bacillota</taxon>
        <taxon>Bacilli</taxon>
        <taxon>Bacillales</taxon>
        <taxon>Paenibacillaceae</taxon>
        <taxon>Paenibacillus</taxon>
    </lineage>
</organism>
<sequence>MKHLRMKKLLIPTLALSLVMTTGTTAFAQNGRDHNDDRNSNARQNFDKRPQNAIKFDFKDIKGKEFEWALNYIMSLVSRRIFDGYPDGTFKPQETVTRIEAITAAVRLMGLRDQAESDAEKATKLNFLDAASVPSWAVGYVAVALENDLFTESDTIVNPNQPADRLWATTLLVKALKLQDEAEANMNAKLPFSDSSAVPAGSVGYVKVAVDKGLVNGFEDNTFRPKQLVTRAQIAALLDRAGNQLPGSIEGLVTGTVVAPVNGNILTVRTNGQNINLTLHPDVFIYRNGAKVSPSALQTGDVLKIRSNDNSIIYIEVSQPNGGNPTTPTQAIGVKTGMVTSAISGNTITLLINGQTISLPLNSNVLYFRNGAQTTAAGLQVGDIVTTRSYNYGVSYVEVTQAVGTVGTPTNLASTIIGTLTYPISDNTLLLTTSAGLQGVSLNSTTIIYKNGAFTTLSALQVGDVLTTYAYNHTAAVIEVTKSVSPVTTTGEMTGTVSGQVSNNLLTLTSAGQSYSLQLHANTSIYSDGAQTTSAVLQPGQVIKVHYYNGVVLHAEILQRADGTSVTQPNIAQFTGTVISATNSVVVIVNGNQAQAVNVNDKAFIYRSGTQVSGSALQAGDIVKIRSYNNSAIYAEVTQLTSGNNQNFSVSGTFNSVTFTNQGKIATITINQTGTNGSNVTTTYNVSSSVSITGNMSNMVQNRAITLQGTGALITKINIQ</sequence>
<dbReference type="STRING" id="1850517.A8708_27120"/>
<evidence type="ECO:0000313" key="3">
    <source>
        <dbReference type="EMBL" id="OAS19005.1"/>
    </source>
</evidence>
<feature type="domain" description="SLH" evidence="2">
    <location>
        <begin position="124"/>
        <end position="186"/>
    </location>
</feature>
<dbReference type="InterPro" id="IPR001119">
    <property type="entry name" value="SLH_dom"/>
</dbReference>
<keyword evidence="1" id="KW-0732">Signal</keyword>
<dbReference type="PANTHER" id="PTHR43308">
    <property type="entry name" value="OUTER MEMBRANE PROTEIN ALPHA-RELATED"/>
    <property type="match status" value="1"/>
</dbReference>
<dbReference type="AlphaFoldDB" id="A0A198AD32"/>
<feature type="chain" id="PRO_5008278013" description="SLH domain-containing protein" evidence="1">
    <location>
        <begin position="29"/>
        <end position="720"/>
    </location>
</feature>
<name>A0A198AD32_9BACL</name>
<evidence type="ECO:0000256" key="1">
    <source>
        <dbReference type="SAM" id="SignalP"/>
    </source>
</evidence>
<evidence type="ECO:0000259" key="2">
    <source>
        <dbReference type="PROSITE" id="PS51272"/>
    </source>
</evidence>
<feature type="domain" description="SLH" evidence="2">
    <location>
        <begin position="55"/>
        <end position="119"/>
    </location>
</feature>
<feature type="signal peptide" evidence="1">
    <location>
        <begin position="1"/>
        <end position="28"/>
    </location>
</feature>